<keyword evidence="5" id="KW-0812">Transmembrane</keyword>
<keyword evidence="9" id="KW-1185">Reference proteome</keyword>
<keyword evidence="3 4" id="KW-1015">Disulfide bond</keyword>
<dbReference type="Gene3D" id="2.10.25.10">
    <property type="entry name" value="Laminin"/>
    <property type="match status" value="1"/>
</dbReference>
<evidence type="ECO:0000259" key="7">
    <source>
        <dbReference type="PROSITE" id="PS50026"/>
    </source>
</evidence>
<dbReference type="PROSITE" id="PS50026">
    <property type="entry name" value="EGF_3"/>
    <property type="match status" value="3"/>
</dbReference>
<evidence type="ECO:0000256" key="5">
    <source>
        <dbReference type="SAM" id="Phobius"/>
    </source>
</evidence>
<keyword evidence="2" id="KW-0677">Repeat</keyword>
<dbReference type="InterPro" id="IPR051022">
    <property type="entry name" value="Notch_Cell-Fate_Det"/>
</dbReference>
<dbReference type="SMART" id="SM00181">
    <property type="entry name" value="EGF"/>
    <property type="match status" value="3"/>
</dbReference>
<dbReference type="PANTHER" id="PTHR24049">
    <property type="entry name" value="CRUMBS FAMILY MEMBER"/>
    <property type="match status" value="1"/>
</dbReference>
<evidence type="ECO:0000256" key="1">
    <source>
        <dbReference type="ARBA" id="ARBA00022536"/>
    </source>
</evidence>
<feature type="chain" id="PRO_5021784269" description="EGF-like domain-containing protein" evidence="6">
    <location>
        <begin position="29"/>
        <end position="372"/>
    </location>
</feature>
<dbReference type="SUPFAM" id="SSF57196">
    <property type="entry name" value="EGF/Laminin"/>
    <property type="match status" value="2"/>
</dbReference>
<sequence length="372" mass="41480">MLSEMTYRQVINGFSFCLILAIFLGSDAQGPMLNFNSPFLNTTSQLSPPPTAITKHRSTREAYIPQYCSKCSEGSVCLVFEGEDERQCFCRPDYYGEFCDQLILKLPETCTKTACENGGICQQGTGQTTCICPINYVGTNCSRVALWVQVEMNIDGSQVHWDGSNQTASAVGDVACNQLIISIKRGQDPILATSIIDCHLKHLEKTKIADAEGMRLKVLLKFDPKYNETAFDAANVIEVLQTAPYFSHFIRGDFVRDKTANITNFDVCKSSMQDCSPSATCSFNGLSYTCQCPRFYTDGGAIDGKLPGRYCYLNHTYGALIATVVLTPFVVFSVLLFFWIRKKAFLRFWILPTSEYSDKDGLVELPQHSYSV</sequence>
<keyword evidence="1 4" id="KW-0245">EGF-like domain</keyword>
<evidence type="ECO:0000256" key="3">
    <source>
        <dbReference type="ARBA" id="ARBA00023157"/>
    </source>
</evidence>
<keyword evidence="5" id="KW-1133">Transmembrane helix</keyword>
<evidence type="ECO:0000256" key="2">
    <source>
        <dbReference type="ARBA" id="ARBA00022737"/>
    </source>
</evidence>
<evidence type="ECO:0000313" key="9">
    <source>
        <dbReference type="Proteomes" id="UP000321570"/>
    </source>
</evidence>
<feature type="disulfide bond" evidence="4">
    <location>
        <begin position="132"/>
        <end position="141"/>
    </location>
</feature>
<feature type="transmembrane region" description="Helical" evidence="5">
    <location>
        <begin position="317"/>
        <end position="340"/>
    </location>
</feature>
<dbReference type="Proteomes" id="UP000321570">
    <property type="component" value="Unassembled WGS sequence"/>
</dbReference>
<dbReference type="CDD" id="cd00054">
    <property type="entry name" value="EGF_CA"/>
    <property type="match status" value="1"/>
</dbReference>
<keyword evidence="6" id="KW-0732">Signal</keyword>
<dbReference type="PROSITE" id="PS00022">
    <property type="entry name" value="EGF_1"/>
    <property type="match status" value="2"/>
</dbReference>
<feature type="disulfide bond" evidence="4">
    <location>
        <begin position="71"/>
        <end position="88"/>
    </location>
</feature>
<organism evidence="8 9">
    <name type="scientific">Hymenolepis diminuta</name>
    <name type="common">Rat tapeworm</name>
    <dbReference type="NCBI Taxonomy" id="6216"/>
    <lineage>
        <taxon>Eukaryota</taxon>
        <taxon>Metazoa</taxon>
        <taxon>Spiralia</taxon>
        <taxon>Lophotrochozoa</taxon>
        <taxon>Platyhelminthes</taxon>
        <taxon>Cestoda</taxon>
        <taxon>Eucestoda</taxon>
        <taxon>Cyclophyllidea</taxon>
        <taxon>Hymenolepididae</taxon>
        <taxon>Hymenolepis</taxon>
    </lineage>
</organism>
<feature type="domain" description="EGF-like" evidence="7">
    <location>
        <begin position="106"/>
        <end position="142"/>
    </location>
</feature>
<feature type="signal peptide" evidence="6">
    <location>
        <begin position="1"/>
        <end position="28"/>
    </location>
</feature>
<dbReference type="EMBL" id="CABIJS010000543">
    <property type="protein sequence ID" value="VUZ52968.1"/>
    <property type="molecule type" value="Genomic_DNA"/>
</dbReference>
<dbReference type="AlphaFoldDB" id="A0A564Z244"/>
<gene>
    <name evidence="8" type="ORF">WMSIL1_LOCUS11319</name>
</gene>
<evidence type="ECO:0000256" key="6">
    <source>
        <dbReference type="SAM" id="SignalP"/>
    </source>
</evidence>
<proteinExistence type="predicted"/>
<evidence type="ECO:0000313" key="8">
    <source>
        <dbReference type="EMBL" id="VUZ52968.1"/>
    </source>
</evidence>
<comment type="caution">
    <text evidence="4">Lacks conserved residue(s) required for the propagation of feature annotation.</text>
</comment>
<protein>
    <recommendedName>
        <fullName evidence="7">EGF-like domain-containing protein</fullName>
    </recommendedName>
</protein>
<feature type="disulfide bond" evidence="4">
    <location>
        <begin position="90"/>
        <end position="99"/>
    </location>
</feature>
<reference evidence="8 9" key="1">
    <citation type="submission" date="2019-07" db="EMBL/GenBank/DDBJ databases">
        <authorList>
            <person name="Jastrzebski P J."/>
            <person name="Paukszto L."/>
            <person name="Jastrzebski P J."/>
        </authorList>
    </citation>
    <scope>NUCLEOTIDE SEQUENCE [LARGE SCALE GENOMIC DNA]</scope>
    <source>
        <strain evidence="8 9">WMS-il1</strain>
    </source>
</reference>
<feature type="domain" description="EGF-like" evidence="7">
    <location>
        <begin position="264"/>
        <end position="302"/>
    </location>
</feature>
<evidence type="ECO:0000256" key="4">
    <source>
        <dbReference type="PROSITE-ProRule" id="PRU00076"/>
    </source>
</evidence>
<name>A0A564Z244_HYMDI</name>
<accession>A0A564Z244</accession>
<keyword evidence="5" id="KW-0472">Membrane</keyword>
<feature type="domain" description="EGF-like" evidence="7">
    <location>
        <begin position="64"/>
        <end position="100"/>
    </location>
</feature>
<dbReference type="InterPro" id="IPR000742">
    <property type="entry name" value="EGF"/>
</dbReference>